<sequence>MARFIPFAAVLASALLVGCNSQPETVTSGPTDPDAVAVANAPKVSLPPSVKSSKVYRCADSSLLYVDFFSDDLGANIRTESAGTNTKLTAPAAGEPFAGGGYTVAGNGDTVKITTPKKPAQTCNA</sequence>
<name>A0A7W9BU08_9SPHN</name>
<organism evidence="2 3">
    <name type="scientific">Sphingomonas prati</name>
    <dbReference type="NCBI Taxonomy" id="1843237"/>
    <lineage>
        <taxon>Bacteria</taxon>
        <taxon>Pseudomonadati</taxon>
        <taxon>Pseudomonadota</taxon>
        <taxon>Alphaproteobacteria</taxon>
        <taxon>Sphingomonadales</taxon>
        <taxon>Sphingomonadaceae</taxon>
        <taxon>Sphingomonas</taxon>
    </lineage>
</organism>
<reference evidence="2 3" key="1">
    <citation type="submission" date="2020-08" db="EMBL/GenBank/DDBJ databases">
        <title>Genomic Encyclopedia of Type Strains, Phase IV (KMG-IV): sequencing the most valuable type-strain genomes for metagenomic binning, comparative biology and taxonomic classification.</title>
        <authorList>
            <person name="Goeker M."/>
        </authorList>
    </citation>
    <scope>NUCLEOTIDE SEQUENCE [LARGE SCALE GENOMIC DNA]</scope>
    <source>
        <strain evidence="2 3">DSM 103336</strain>
    </source>
</reference>
<evidence type="ECO:0008006" key="4">
    <source>
        <dbReference type="Google" id="ProtNLM"/>
    </source>
</evidence>
<protein>
    <recommendedName>
        <fullName evidence="4">C-type lysozyme inhibitor domain-containing protein</fullName>
    </recommendedName>
</protein>
<evidence type="ECO:0000256" key="1">
    <source>
        <dbReference type="SAM" id="SignalP"/>
    </source>
</evidence>
<feature type="chain" id="PRO_5030950076" description="C-type lysozyme inhibitor domain-containing protein" evidence="1">
    <location>
        <begin position="24"/>
        <end position="125"/>
    </location>
</feature>
<gene>
    <name evidence="2" type="ORF">FHS99_002405</name>
</gene>
<dbReference type="PROSITE" id="PS51257">
    <property type="entry name" value="PROKAR_LIPOPROTEIN"/>
    <property type="match status" value="1"/>
</dbReference>
<dbReference type="Proteomes" id="UP000546701">
    <property type="component" value="Unassembled WGS sequence"/>
</dbReference>
<keyword evidence="3" id="KW-1185">Reference proteome</keyword>
<accession>A0A7W9BU08</accession>
<dbReference type="AlphaFoldDB" id="A0A7W9BU08"/>
<dbReference type="OrthoDB" id="7472092at2"/>
<evidence type="ECO:0000313" key="3">
    <source>
        <dbReference type="Proteomes" id="UP000546701"/>
    </source>
</evidence>
<comment type="caution">
    <text evidence="2">The sequence shown here is derived from an EMBL/GenBank/DDBJ whole genome shotgun (WGS) entry which is preliminary data.</text>
</comment>
<feature type="signal peptide" evidence="1">
    <location>
        <begin position="1"/>
        <end position="23"/>
    </location>
</feature>
<dbReference type="RefSeq" id="WP_157175956.1">
    <property type="nucleotide sequence ID" value="NZ_BMJP01000003.1"/>
</dbReference>
<keyword evidence="1" id="KW-0732">Signal</keyword>
<dbReference type="EMBL" id="JACIJR010000005">
    <property type="protein sequence ID" value="MBB5729909.1"/>
    <property type="molecule type" value="Genomic_DNA"/>
</dbReference>
<evidence type="ECO:0000313" key="2">
    <source>
        <dbReference type="EMBL" id="MBB5729909.1"/>
    </source>
</evidence>
<proteinExistence type="predicted"/>